<dbReference type="AlphaFoldDB" id="A0A942A1B4"/>
<organism evidence="3 4">
    <name type="scientific">Candidatus Scalindua arabica</name>
    <dbReference type="NCBI Taxonomy" id="1127984"/>
    <lineage>
        <taxon>Bacteria</taxon>
        <taxon>Pseudomonadati</taxon>
        <taxon>Planctomycetota</taxon>
        <taxon>Candidatus Brocadiia</taxon>
        <taxon>Candidatus Brocadiales</taxon>
        <taxon>Candidatus Scalinduaceae</taxon>
        <taxon>Candidatus Scalindua</taxon>
    </lineage>
</organism>
<dbReference type="InterPro" id="IPR027417">
    <property type="entry name" value="P-loop_NTPase"/>
</dbReference>
<dbReference type="EMBL" id="JAANXD010000032">
    <property type="protein sequence ID" value="MBS1257686.1"/>
    <property type="molecule type" value="Genomic_DNA"/>
</dbReference>
<evidence type="ECO:0000313" key="3">
    <source>
        <dbReference type="EMBL" id="MBS1257686.1"/>
    </source>
</evidence>
<dbReference type="Gene3D" id="3.40.50.300">
    <property type="entry name" value="P-loop containing nucleotide triphosphate hydrolases"/>
    <property type="match status" value="1"/>
</dbReference>
<reference evidence="3" key="1">
    <citation type="journal article" date="2021" name="ISME J.">
        <title>Fine-scale metabolic discontinuity in a stratified prokaryote microbiome of a Red Sea deep halocline.</title>
        <authorList>
            <person name="Michoud G."/>
            <person name="Ngugi D.K."/>
            <person name="Barozzi A."/>
            <person name="Merlino G."/>
            <person name="Calleja M.L."/>
            <person name="Delgado-Huertas A."/>
            <person name="Moran X.A.G."/>
            <person name="Daffonchio D."/>
        </authorList>
    </citation>
    <scope>NUCLEOTIDE SEQUENCE</scope>
    <source>
        <strain evidence="3">SuakinDeep_MAG55_1</strain>
    </source>
</reference>
<protein>
    <submittedName>
        <fullName evidence="3">Nitrogenase iron protein</fullName>
    </submittedName>
</protein>
<comment type="caution">
    <text evidence="3">The sequence shown here is derived from an EMBL/GenBank/DDBJ whole genome shotgun (WGS) entry which is preliminary data.</text>
</comment>
<dbReference type="Proteomes" id="UP000722750">
    <property type="component" value="Unassembled WGS sequence"/>
</dbReference>
<dbReference type="InterPro" id="IPR025669">
    <property type="entry name" value="AAA_dom"/>
</dbReference>
<dbReference type="InterPro" id="IPR050678">
    <property type="entry name" value="DNA_Partitioning_ATPase"/>
</dbReference>
<evidence type="ECO:0000313" key="4">
    <source>
        <dbReference type="Proteomes" id="UP000722750"/>
    </source>
</evidence>
<feature type="compositionally biased region" description="Basic and acidic residues" evidence="1">
    <location>
        <begin position="261"/>
        <end position="278"/>
    </location>
</feature>
<dbReference type="PANTHER" id="PTHR13696:SF52">
    <property type="entry name" value="PARA FAMILY PROTEIN CT_582"/>
    <property type="match status" value="1"/>
</dbReference>
<dbReference type="FunFam" id="3.40.50.300:FF:000285">
    <property type="entry name" value="Sporulation initiation inhibitor Soj"/>
    <property type="match status" value="1"/>
</dbReference>
<evidence type="ECO:0000259" key="2">
    <source>
        <dbReference type="Pfam" id="PF13614"/>
    </source>
</evidence>
<dbReference type="Pfam" id="PF13614">
    <property type="entry name" value="AAA_31"/>
    <property type="match status" value="1"/>
</dbReference>
<accession>A0A942A1B4</accession>
<dbReference type="SUPFAM" id="SSF52540">
    <property type="entry name" value="P-loop containing nucleoside triphosphate hydrolases"/>
    <property type="match status" value="1"/>
</dbReference>
<name>A0A942A1B4_9BACT</name>
<evidence type="ECO:0000256" key="1">
    <source>
        <dbReference type="SAM" id="MobiDB-lite"/>
    </source>
</evidence>
<dbReference type="CDD" id="cd02042">
    <property type="entry name" value="ParAB_family"/>
    <property type="match status" value="1"/>
</dbReference>
<feature type="region of interest" description="Disordered" evidence="1">
    <location>
        <begin position="261"/>
        <end position="320"/>
    </location>
</feature>
<feature type="domain" description="AAA" evidence="2">
    <location>
        <begin position="1"/>
        <end position="177"/>
    </location>
</feature>
<dbReference type="PANTHER" id="PTHR13696">
    <property type="entry name" value="P-LOOP CONTAINING NUCLEOSIDE TRIPHOSPHATE HYDROLASE"/>
    <property type="match status" value="1"/>
</dbReference>
<proteinExistence type="predicted"/>
<sequence length="320" mass="35320">MRTIALINQKGGVGKTTTAVNLGASLADLGKKVVLIDIDPQGNSSSWMGININELHKSMFNVFQDDLPIKEILHETSIENMWVVPSNVTLAAIERTLANKLENDTILKKSISPLKNQFDYIILDCPPSLGLLTVNALSAVKEVIIPLETKVLALNGLVTLINTVNLVKDTLNPSLEVTGIVACMFDVRTNLSNKVVEKIKEKFHDKLFNSIIRESTQLAECPVSSQPITRYAPDSRGTQDYMDLAREVIEGEKEVARYYEEGEAETIRHSDEESKEADQSDNDEDETDQYSGEVETAAGWQSGEEKSEVGHSPGEGEKEE</sequence>
<feature type="compositionally biased region" description="Acidic residues" evidence="1">
    <location>
        <begin position="279"/>
        <end position="288"/>
    </location>
</feature>
<gene>
    <name evidence="3" type="ORF">MAG551_00731</name>
</gene>